<feature type="transmembrane region" description="Helical" evidence="1">
    <location>
        <begin position="60"/>
        <end position="81"/>
    </location>
</feature>
<dbReference type="RefSeq" id="WP_109618478.1">
    <property type="nucleotide sequence ID" value="NZ_QGDO01000003.1"/>
</dbReference>
<evidence type="ECO:0000313" key="3">
    <source>
        <dbReference type="EMBL" id="PWJ41965.1"/>
    </source>
</evidence>
<dbReference type="OrthoDB" id="1108570at2"/>
<dbReference type="Proteomes" id="UP000245535">
    <property type="component" value="Unassembled WGS sequence"/>
</dbReference>
<feature type="transmembrane region" description="Helical" evidence="1">
    <location>
        <begin position="259"/>
        <end position="279"/>
    </location>
</feature>
<accession>A0A315Z8S2</accession>
<feature type="transmembrane region" description="Helical" evidence="1">
    <location>
        <begin position="21"/>
        <end position="40"/>
    </location>
</feature>
<reference evidence="3 4" key="1">
    <citation type="submission" date="2018-03" db="EMBL/GenBank/DDBJ databases">
        <title>Genomic Encyclopedia of Archaeal and Bacterial Type Strains, Phase II (KMG-II): from individual species to whole genera.</title>
        <authorList>
            <person name="Goeker M."/>
        </authorList>
    </citation>
    <scope>NUCLEOTIDE SEQUENCE [LARGE SCALE GENOMIC DNA]</scope>
    <source>
        <strain evidence="3 4">DSM 28229</strain>
    </source>
</reference>
<dbReference type="Pfam" id="PF25275">
    <property type="entry name" value="Golvesin_C"/>
    <property type="match status" value="1"/>
</dbReference>
<dbReference type="AlphaFoldDB" id="A0A315Z8S2"/>
<comment type="caution">
    <text evidence="3">The sequence shown here is derived from an EMBL/GenBank/DDBJ whole genome shotgun (WGS) entry which is preliminary data.</text>
</comment>
<feature type="transmembrane region" description="Helical" evidence="1">
    <location>
        <begin position="230"/>
        <end position="247"/>
    </location>
</feature>
<organism evidence="3 4">
    <name type="scientific">Sediminitomix flava</name>
    <dbReference type="NCBI Taxonomy" id="379075"/>
    <lineage>
        <taxon>Bacteria</taxon>
        <taxon>Pseudomonadati</taxon>
        <taxon>Bacteroidota</taxon>
        <taxon>Cytophagia</taxon>
        <taxon>Cytophagales</taxon>
        <taxon>Flammeovirgaceae</taxon>
        <taxon>Sediminitomix</taxon>
    </lineage>
</organism>
<evidence type="ECO:0000313" key="4">
    <source>
        <dbReference type="Proteomes" id="UP000245535"/>
    </source>
</evidence>
<dbReference type="InterPro" id="IPR033803">
    <property type="entry name" value="CBD-like_Golvesin-Xly"/>
</dbReference>
<feature type="transmembrane region" description="Helical" evidence="1">
    <location>
        <begin position="144"/>
        <end position="170"/>
    </location>
</feature>
<keyword evidence="4" id="KW-1185">Reference proteome</keyword>
<sequence length="1107" mass="127082">MSLHHILTVARFEVKILFRSWFFRIYSLLLLFVLTFFNLVNSATILQTPNSWNFTGLAVGIPYFSLMALNLSQGVLAIFLASDFLKRDKKLDTTAVVYARPMSNADYVIGKTLSILWVFMVLQAIVLAESLLFHLFVYDREVMWSAYIFLPLALALPSLVYILGLSFVLMRLLRNQAVTFLVLLSYIIVTVWYLGGKYYNFFDYLALHIPLGFSEFTSWTVTSDVLWQRAFYFVVGLGMIGLTAVLLDRLSENVWAPRISAVVTVAIFSVAGFLGFKYLDVTKGNLSRLEETAKLNDEWVNKRVPTITDYDISVSHAGNTLQATSELTLANNHATALKSYVLHLNSGLSVSEVKDQDGKSLEWNREKHLLEVIPTKSLLPKTADKLTIVYKGTINDDLNRLKDFEKESFRILHQKITYQYAFLQSDYVLLPSSIAWYPKAGVGYSPSYPLKEVQQFSSFQVNVETEMPNATVLTQGKSSESNPQKFTSDRLGGMSLIIGEYTKIGKEIDGMEYAIYHHKKHDFFSKQFDLLTDTLDTEITKYKSDFEANLGLDYPYERFSMVEIPIHAALFGTTEAEQIWVGEMAAAYPMFDFKGFDKFRNRRRGSGGNNKEEEEDPKVAQVKLFRRAMNSLMKGMVGFNMELGDEEERNPTNLLNLFYKGVYYLDAPELPYLNASLQQYLKEENQTDKGRRRWGWWGMTFSEKANKKLQENSLDQILKDEDTEKDIKLYAINAQGKMMFHMLKKELGSEAFSSYLANKLSDHQFQALPIESLMDTLDDSGLDMSDYLRPSDKKFEMPAYKIREVEQHKIEVDEYERFQITMEIENPTSVNGLLQISLEPRGEGGRRRRRRDNDEDNTVVRYLKIPANEKIKAGFVMNEQIGRMNVETFVSKNIPSILLYRFEKVEKNKDMKPFEGIVSLPKVNSGITEIVVDNEDKGFSTYSNVQQAGLLEQWINFDKKENDKYKGLNAWNPPSVWEATVLSGFYGDYIQSAFFIKPGKGEQKVSWEAEIEKRGTYEVYVHQNLTAKRRGRRRGSDDAKMSDYNYKVFHDDGEEEITQRNDDFVDGWNYLGTFYYSEGKAKIELSDEGSGEGAIIADAVKWVRLQD</sequence>
<gene>
    <name evidence="3" type="ORF">BC781_103215</name>
</gene>
<evidence type="ECO:0000259" key="2">
    <source>
        <dbReference type="Pfam" id="PF25275"/>
    </source>
</evidence>
<keyword evidence="1" id="KW-0812">Transmembrane</keyword>
<dbReference type="EMBL" id="QGDO01000003">
    <property type="protein sequence ID" value="PWJ41965.1"/>
    <property type="molecule type" value="Genomic_DNA"/>
</dbReference>
<keyword evidence="1" id="KW-0472">Membrane</keyword>
<feature type="transmembrane region" description="Helical" evidence="1">
    <location>
        <begin position="177"/>
        <end position="195"/>
    </location>
</feature>
<evidence type="ECO:0000256" key="1">
    <source>
        <dbReference type="SAM" id="Phobius"/>
    </source>
</evidence>
<proteinExistence type="predicted"/>
<feature type="transmembrane region" description="Helical" evidence="1">
    <location>
        <begin position="115"/>
        <end position="138"/>
    </location>
</feature>
<feature type="domain" description="Golvesin/Xly CBD-like" evidence="2">
    <location>
        <begin position="976"/>
        <end position="1103"/>
    </location>
</feature>
<keyword evidence="1" id="KW-1133">Transmembrane helix</keyword>
<name>A0A315Z8S2_SEDFL</name>
<protein>
    <submittedName>
        <fullName evidence="3">ABC-type transport system involved in multi-copper enzyme maturation permease subunit</fullName>
    </submittedName>
</protein>